<dbReference type="EMBL" id="LR134190">
    <property type="protein sequence ID" value="VEB59444.1"/>
    <property type="molecule type" value="Genomic_DNA"/>
</dbReference>
<name>A0A447U317_SALET</name>
<protein>
    <submittedName>
        <fullName evidence="1">Respiratory nitrate reductase 2 subunit alpha</fullName>
        <ecNumber evidence="1">1.7.99.4</ecNumber>
    </submittedName>
</protein>
<dbReference type="EC" id="1.7.99.4" evidence="1"/>
<evidence type="ECO:0000313" key="1">
    <source>
        <dbReference type="EMBL" id="VEB59444.1"/>
    </source>
</evidence>
<dbReference type="Proteomes" id="UP000269208">
    <property type="component" value="Chromosome"/>
</dbReference>
<dbReference type="AlphaFoldDB" id="A0A447U317"/>
<dbReference type="SUPFAM" id="SSF53706">
    <property type="entry name" value="Formate dehydrogenase/DMSO reductase, domains 1-3"/>
    <property type="match status" value="1"/>
</dbReference>
<reference evidence="1 2" key="1">
    <citation type="submission" date="2018-12" db="EMBL/GenBank/DDBJ databases">
        <authorList>
            <consortium name="Pathogen Informatics"/>
        </authorList>
    </citation>
    <scope>NUCLEOTIDE SEQUENCE [LARGE SCALE GENOMIC DNA]</scope>
    <source>
        <strain evidence="1 2">NCTC6754</strain>
    </source>
</reference>
<sequence>MNSTSFFYNHASQWRYEKLTAQELLSPLADPAKFSGHLIDFNVRAERMGWLPSAPQLNLNPLSVKASADKAGLSCGGLYRAGVEIRRYPFCLRTA</sequence>
<gene>
    <name evidence="1" type="primary">narZ_6</name>
    <name evidence="1" type="ORF">NCTC6754_05924</name>
</gene>
<proteinExistence type="predicted"/>
<accession>A0A447U317</accession>
<dbReference type="GO" id="GO:0016491">
    <property type="term" value="F:oxidoreductase activity"/>
    <property type="evidence" value="ECO:0007669"/>
    <property type="project" value="UniProtKB-KW"/>
</dbReference>
<organism evidence="1 2">
    <name type="scientific">Salmonella enterica I</name>
    <dbReference type="NCBI Taxonomy" id="59201"/>
    <lineage>
        <taxon>Bacteria</taxon>
        <taxon>Pseudomonadati</taxon>
        <taxon>Pseudomonadota</taxon>
        <taxon>Gammaproteobacteria</taxon>
        <taxon>Enterobacterales</taxon>
        <taxon>Enterobacteriaceae</taxon>
        <taxon>Salmonella</taxon>
    </lineage>
</organism>
<dbReference type="Gene3D" id="3.40.50.12440">
    <property type="match status" value="1"/>
</dbReference>
<evidence type="ECO:0000313" key="2">
    <source>
        <dbReference type="Proteomes" id="UP000269208"/>
    </source>
</evidence>
<keyword evidence="1" id="KW-0560">Oxidoreductase</keyword>